<accession>A0A6A6F150</accession>
<name>A0A6A6F150_9PEZI</name>
<dbReference type="AlphaFoldDB" id="A0A6A6F150"/>
<proteinExistence type="predicted"/>
<dbReference type="EMBL" id="ML994610">
    <property type="protein sequence ID" value="KAF2195856.1"/>
    <property type="molecule type" value="Genomic_DNA"/>
</dbReference>
<keyword evidence="2" id="KW-1185">Reference proteome</keyword>
<reference evidence="1" key="1">
    <citation type="journal article" date="2020" name="Stud. Mycol.">
        <title>101 Dothideomycetes genomes: a test case for predicting lifestyles and emergence of pathogens.</title>
        <authorList>
            <person name="Haridas S."/>
            <person name="Albert R."/>
            <person name="Binder M."/>
            <person name="Bloem J."/>
            <person name="Labutti K."/>
            <person name="Salamov A."/>
            <person name="Andreopoulos B."/>
            <person name="Baker S."/>
            <person name="Barry K."/>
            <person name="Bills G."/>
            <person name="Bluhm B."/>
            <person name="Cannon C."/>
            <person name="Castanera R."/>
            <person name="Culley D."/>
            <person name="Daum C."/>
            <person name="Ezra D."/>
            <person name="Gonzalez J."/>
            <person name="Henrissat B."/>
            <person name="Kuo A."/>
            <person name="Liang C."/>
            <person name="Lipzen A."/>
            <person name="Lutzoni F."/>
            <person name="Magnuson J."/>
            <person name="Mondo S."/>
            <person name="Nolan M."/>
            <person name="Ohm R."/>
            <person name="Pangilinan J."/>
            <person name="Park H.-J."/>
            <person name="Ramirez L."/>
            <person name="Alfaro M."/>
            <person name="Sun H."/>
            <person name="Tritt A."/>
            <person name="Yoshinaga Y."/>
            <person name="Zwiers L.-H."/>
            <person name="Turgeon B."/>
            <person name="Goodwin S."/>
            <person name="Spatafora J."/>
            <person name="Crous P."/>
            <person name="Grigoriev I."/>
        </authorList>
    </citation>
    <scope>NUCLEOTIDE SEQUENCE</scope>
    <source>
        <strain evidence="1">CBS 207.26</strain>
    </source>
</reference>
<dbReference type="Proteomes" id="UP000800200">
    <property type="component" value="Unassembled WGS sequence"/>
</dbReference>
<dbReference type="OrthoDB" id="46529at2759"/>
<sequence length="257" mass="28395">MAACVACKRPLVLELEPDEEEYVNIGGPSSGKAPATEPETVPDDLHLNCGCHFHWQCLLEAYQITECPNCGRNIATTSPTGQQQVLCNLHNEGGVQESLDILPLLTEESYLKAYPEDRKCRAFLELCREGDVSSIVDMLLDDEDDEDDEDTRKITNDELLRYQDPIGDMQSGLHAAVQSGSREVAWLLLLVASNLDLSQFPAQVLQEAETFGIMRGDMEGKADIRSLRDGNGKSAEDLAREVGGVWVGWEGTRRLTV</sequence>
<evidence type="ECO:0000313" key="2">
    <source>
        <dbReference type="Proteomes" id="UP000800200"/>
    </source>
</evidence>
<gene>
    <name evidence="1" type="ORF">K469DRAFT_545859</name>
</gene>
<protein>
    <submittedName>
        <fullName evidence="1">Uncharacterized protein</fullName>
    </submittedName>
</protein>
<evidence type="ECO:0000313" key="1">
    <source>
        <dbReference type="EMBL" id="KAF2195856.1"/>
    </source>
</evidence>
<organism evidence="1 2">
    <name type="scientific">Zopfia rhizophila CBS 207.26</name>
    <dbReference type="NCBI Taxonomy" id="1314779"/>
    <lineage>
        <taxon>Eukaryota</taxon>
        <taxon>Fungi</taxon>
        <taxon>Dikarya</taxon>
        <taxon>Ascomycota</taxon>
        <taxon>Pezizomycotina</taxon>
        <taxon>Dothideomycetes</taxon>
        <taxon>Dothideomycetes incertae sedis</taxon>
        <taxon>Zopfiaceae</taxon>
        <taxon>Zopfia</taxon>
    </lineage>
</organism>